<sequence>MDEDQLKTLKYFCRYRSVGDLLAYRELKALYKVKDPVKTIASLVELGLIVKGQGCYSISKDLLEKIRKLGVKLE</sequence>
<evidence type="ECO:0000313" key="2">
    <source>
        <dbReference type="Proteomes" id="UP000244093"/>
    </source>
</evidence>
<accession>A0A2R7Y8B5</accession>
<dbReference type="EMBL" id="NBVN01000002">
    <property type="protein sequence ID" value="PUA33716.1"/>
    <property type="molecule type" value="Genomic_DNA"/>
</dbReference>
<protein>
    <recommendedName>
        <fullName evidence="3">ArnR1-like winged helix-turn-helix domain-containing protein</fullName>
    </recommendedName>
</protein>
<name>A0A2R7Y8B5_9CREN</name>
<organism evidence="1 2">
    <name type="scientific">Zestosphaera tikiterensis</name>
    <dbReference type="NCBI Taxonomy" id="1973259"/>
    <lineage>
        <taxon>Archaea</taxon>
        <taxon>Thermoproteota</taxon>
        <taxon>Thermoprotei</taxon>
        <taxon>Desulfurococcales</taxon>
        <taxon>Desulfurococcaceae</taxon>
        <taxon>Zestosphaera</taxon>
    </lineage>
</organism>
<dbReference type="InterPro" id="IPR054264">
    <property type="entry name" value="PBP2"/>
</dbReference>
<evidence type="ECO:0008006" key="3">
    <source>
        <dbReference type="Google" id="ProtNLM"/>
    </source>
</evidence>
<dbReference type="Pfam" id="PF22511">
    <property type="entry name" value="PBP2"/>
    <property type="match status" value="1"/>
</dbReference>
<dbReference type="Proteomes" id="UP000244093">
    <property type="component" value="Unassembled WGS sequence"/>
</dbReference>
<proteinExistence type="predicted"/>
<reference evidence="1 2" key="1">
    <citation type="journal article" date="2018" name="Syst. Appl. Microbiol.">
        <title>A new symbiotic nanoarchaeote (Candidatus Nanoclepta minutus) and its host (Zestosphaera tikiterensis gen. nov., sp. nov.) from a New Zealand hot spring.</title>
        <authorList>
            <person name="St John E."/>
            <person name="Liu Y."/>
            <person name="Podar M."/>
            <person name="Stott M.B."/>
            <person name="Meneghin J."/>
            <person name="Chen Z."/>
            <person name="Lagutin K."/>
            <person name="Mitchell K."/>
            <person name="Reysenbach A.L."/>
        </authorList>
    </citation>
    <scope>NUCLEOTIDE SEQUENCE [LARGE SCALE GENOMIC DNA]</scope>
    <source>
        <strain evidence="1">NZ3</strain>
    </source>
</reference>
<dbReference type="AlphaFoldDB" id="A0A2R7Y8B5"/>
<comment type="caution">
    <text evidence="1">The sequence shown here is derived from an EMBL/GenBank/DDBJ whole genome shotgun (WGS) entry which is preliminary data.</text>
</comment>
<gene>
    <name evidence="1" type="ORF">B7O98_03245</name>
</gene>
<evidence type="ECO:0000313" key="1">
    <source>
        <dbReference type="EMBL" id="PUA33716.1"/>
    </source>
</evidence>